<feature type="region of interest" description="Disordered" evidence="1">
    <location>
        <begin position="135"/>
        <end position="197"/>
    </location>
</feature>
<dbReference type="HOGENOM" id="CLU_092736_1_0_11"/>
<dbReference type="KEGG" id="svi:Svir_08860"/>
<feature type="domain" description="Low molecular weight protein antigen 6 PH" evidence="3">
    <location>
        <begin position="72"/>
        <end position="142"/>
    </location>
</feature>
<keyword evidence="5" id="KW-1185">Reference proteome</keyword>
<accession>C7MXD7</accession>
<evidence type="ECO:0000256" key="1">
    <source>
        <dbReference type="SAM" id="MobiDB-lite"/>
    </source>
</evidence>
<proteinExistence type="predicted"/>
<feature type="compositionally biased region" description="Basic and acidic residues" evidence="1">
    <location>
        <begin position="162"/>
        <end position="176"/>
    </location>
</feature>
<name>C7MXD7_SACVD</name>
<evidence type="ECO:0000313" key="4">
    <source>
        <dbReference type="EMBL" id="ACU95946.1"/>
    </source>
</evidence>
<feature type="region of interest" description="Disordered" evidence="1">
    <location>
        <begin position="1"/>
        <end position="23"/>
    </location>
</feature>
<organism evidence="4 5">
    <name type="scientific">Saccharomonospora viridis (strain ATCC 15386 / DSM 43017 / JCM 3036 / CCUG 5913 / NBRC 12207 / NCIMB 9602 / P101)</name>
    <name type="common">Thermoactinomyces viridis</name>
    <dbReference type="NCBI Taxonomy" id="471857"/>
    <lineage>
        <taxon>Bacteria</taxon>
        <taxon>Bacillati</taxon>
        <taxon>Actinomycetota</taxon>
        <taxon>Actinomycetes</taxon>
        <taxon>Pseudonocardiales</taxon>
        <taxon>Pseudonocardiaceae</taxon>
        <taxon>Saccharomonospora</taxon>
    </lineage>
</organism>
<feature type="transmembrane region" description="Helical" evidence="2">
    <location>
        <begin position="27"/>
        <end position="49"/>
    </location>
</feature>
<dbReference type="STRING" id="471857.Svir_08860"/>
<dbReference type="EMBL" id="CP001683">
    <property type="protein sequence ID" value="ACU95946.1"/>
    <property type="molecule type" value="Genomic_DNA"/>
</dbReference>
<dbReference type="RefSeq" id="WP_012796375.1">
    <property type="nucleotide sequence ID" value="NC_013159.1"/>
</dbReference>
<keyword evidence="2" id="KW-0812">Transmembrane</keyword>
<protein>
    <recommendedName>
        <fullName evidence="3">Low molecular weight protein antigen 6 PH domain-containing protein</fullName>
    </recommendedName>
</protein>
<gene>
    <name evidence="4" type="ordered locus">Svir_08860</name>
</gene>
<dbReference type="InterPro" id="IPR019692">
    <property type="entry name" value="CFP-6_PH"/>
</dbReference>
<dbReference type="AlphaFoldDB" id="C7MXD7"/>
<feature type="compositionally biased region" description="Polar residues" evidence="1">
    <location>
        <begin position="1"/>
        <end position="22"/>
    </location>
</feature>
<evidence type="ECO:0000313" key="5">
    <source>
        <dbReference type="Proteomes" id="UP000000841"/>
    </source>
</evidence>
<reference evidence="4 5" key="1">
    <citation type="journal article" date="2009" name="Stand. Genomic Sci.">
        <title>Complete genome sequence of Saccharomonospora viridis type strain (P101).</title>
        <authorList>
            <person name="Pati A."/>
            <person name="Sikorski J."/>
            <person name="Nolan M."/>
            <person name="Lapidus A."/>
            <person name="Copeland A."/>
            <person name="Glavina Del Rio T."/>
            <person name="Lucas S."/>
            <person name="Chen F."/>
            <person name="Tice H."/>
            <person name="Pitluck S."/>
            <person name="Cheng J.F."/>
            <person name="Chertkov O."/>
            <person name="Brettin T."/>
            <person name="Han C."/>
            <person name="Detter J.C."/>
            <person name="Kuske C."/>
            <person name="Bruce D."/>
            <person name="Goodwin L."/>
            <person name="Chain P."/>
            <person name="D'haeseleer P."/>
            <person name="Chen A."/>
            <person name="Palaniappan K."/>
            <person name="Ivanova N."/>
            <person name="Mavromatis K."/>
            <person name="Mikhailova N."/>
            <person name="Rohde M."/>
            <person name="Tindall B.J."/>
            <person name="Goker M."/>
            <person name="Bristow J."/>
            <person name="Eisen J.A."/>
            <person name="Markowitz V."/>
            <person name="Hugenholtz P."/>
            <person name="Kyrpides N.C."/>
            <person name="Klenk H.P."/>
        </authorList>
    </citation>
    <scope>NUCLEOTIDE SEQUENCE [LARGE SCALE GENOMIC DNA]</scope>
    <source>
        <strain evidence="5">ATCC 15386 / DSM 43017 / JCM 3036 / NBRC 12207 / P101</strain>
    </source>
</reference>
<keyword evidence="2" id="KW-1133">Transmembrane helix</keyword>
<feature type="transmembrane region" description="Helical" evidence="2">
    <location>
        <begin position="55"/>
        <end position="71"/>
    </location>
</feature>
<dbReference type="Pfam" id="PF10756">
    <property type="entry name" value="bPH_6"/>
    <property type="match status" value="1"/>
</dbReference>
<keyword evidence="2" id="KW-0472">Membrane</keyword>
<sequence>MTSTRTTQTTHDGTSGDQSTGTRGKRAVFRIPGTALIGVLMLFMCMFPLAATLPYLLVLLLVPIVLAVWVVRTRTEATEQGLIVRTLRGTRKLAWDSLKGFTITPKSAVVAVLHDDTTVPLPSVRTRHLPVLSLVSDGRVPDPSGLLDQPDDEDESAGGADGHSDEDPADSGKDSAGDPDNGSQNDSGEDDTGRNDK</sequence>
<evidence type="ECO:0000256" key="2">
    <source>
        <dbReference type="SAM" id="Phobius"/>
    </source>
</evidence>
<evidence type="ECO:0000259" key="3">
    <source>
        <dbReference type="Pfam" id="PF10756"/>
    </source>
</evidence>
<dbReference type="eggNOG" id="ENOG5033EBJ">
    <property type="taxonomic scope" value="Bacteria"/>
</dbReference>
<dbReference type="Proteomes" id="UP000000841">
    <property type="component" value="Chromosome"/>
</dbReference>